<feature type="domain" description="DUF1468" evidence="2">
    <location>
        <begin position="8"/>
        <end position="181"/>
    </location>
</feature>
<evidence type="ECO:0000259" key="2">
    <source>
        <dbReference type="Pfam" id="PF07331"/>
    </source>
</evidence>
<sequence>MRHKELIVASAMLMTGIVYMGMSMGVPKRDGVDASTVPVILAGMMIVLGGVELVAVLRRWWAPLQNTTVVLGDPAEPVAAGHGPLGDEAVRTEAQAEAAIPAAAKSDMATVGITLALIAGYVALLGSLGFPVATAVYLFVQFIVLTPRSIRPALPAYALIAAAAAAVIFVTFRYGFGLLLPAGPLTPLLP</sequence>
<feature type="transmembrane region" description="Helical" evidence="1">
    <location>
        <begin position="118"/>
        <end position="144"/>
    </location>
</feature>
<dbReference type="Pfam" id="PF07331">
    <property type="entry name" value="TctB"/>
    <property type="match status" value="1"/>
</dbReference>
<gene>
    <name evidence="3" type="ORF">CK240_14860</name>
</gene>
<comment type="caution">
    <text evidence="3">The sequence shown here is derived from an EMBL/GenBank/DDBJ whole genome shotgun (WGS) entry which is preliminary data.</text>
</comment>
<organism evidence="3 4">
    <name type="scientific">Paracoccus salipaludis</name>
    <dbReference type="NCBI Taxonomy" id="2032623"/>
    <lineage>
        <taxon>Bacteria</taxon>
        <taxon>Pseudomonadati</taxon>
        <taxon>Pseudomonadota</taxon>
        <taxon>Alphaproteobacteria</taxon>
        <taxon>Rhodobacterales</taxon>
        <taxon>Paracoccaceae</taxon>
        <taxon>Paracoccus</taxon>
    </lineage>
</organism>
<keyword evidence="1" id="KW-0812">Transmembrane</keyword>
<dbReference type="RefSeq" id="WP_095641121.1">
    <property type="nucleotide sequence ID" value="NZ_NSJZ01000018.1"/>
</dbReference>
<feature type="transmembrane region" description="Helical" evidence="1">
    <location>
        <begin position="39"/>
        <end position="61"/>
    </location>
</feature>
<dbReference type="AlphaFoldDB" id="A0A2A2GH23"/>
<reference evidence="3 4" key="1">
    <citation type="submission" date="2017-09" db="EMBL/GenBank/DDBJ databases">
        <title>Paracoccus alkalisoli sp. nov., isolated from saline alkaline soil.</title>
        <authorList>
            <person name="Dong X."/>
            <person name="Zhang G."/>
        </authorList>
    </citation>
    <scope>NUCLEOTIDE SEQUENCE [LARGE SCALE GENOMIC DNA]</scope>
    <source>
        <strain evidence="3 4">WN007</strain>
    </source>
</reference>
<accession>A0A2A2GH23</accession>
<evidence type="ECO:0000256" key="1">
    <source>
        <dbReference type="SAM" id="Phobius"/>
    </source>
</evidence>
<feature type="transmembrane region" description="Helical" evidence="1">
    <location>
        <begin position="6"/>
        <end position="27"/>
    </location>
</feature>
<feature type="transmembrane region" description="Helical" evidence="1">
    <location>
        <begin position="156"/>
        <end position="176"/>
    </location>
</feature>
<protein>
    <recommendedName>
        <fullName evidence="2">DUF1468 domain-containing protein</fullName>
    </recommendedName>
</protein>
<name>A0A2A2GH23_9RHOB</name>
<keyword evidence="4" id="KW-1185">Reference proteome</keyword>
<dbReference type="OrthoDB" id="7770860at2"/>
<dbReference type="Proteomes" id="UP000218023">
    <property type="component" value="Unassembled WGS sequence"/>
</dbReference>
<proteinExistence type="predicted"/>
<keyword evidence="1" id="KW-1133">Transmembrane helix</keyword>
<evidence type="ECO:0000313" key="3">
    <source>
        <dbReference type="EMBL" id="PAU96193.1"/>
    </source>
</evidence>
<evidence type="ECO:0000313" key="4">
    <source>
        <dbReference type="Proteomes" id="UP000218023"/>
    </source>
</evidence>
<dbReference type="EMBL" id="NSJZ01000018">
    <property type="protein sequence ID" value="PAU96193.1"/>
    <property type="molecule type" value="Genomic_DNA"/>
</dbReference>
<dbReference type="InterPro" id="IPR009936">
    <property type="entry name" value="DUF1468"/>
</dbReference>
<keyword evidence="1" id="KW-0472">Membrane</keyword>